<protein>
    <submittedName>
        <fullName evidence="1">Uncharacterized protein</fullName>
    </submittedName>
</protein>
<gene>
    <name evidence="1" type="ORF">SASPL_119933</name>
</gene>
<dbReference type="Proteomes" id="UP000298416">
    <property type="component" value="Unassembled WGS sequence"/>
</dbReference>
<accession>A0A8X8XP81</accession>
<evidence type="ECO:0000313" key="2">
    <source>
        <dbReference type="Proteomes" id="UP000298416"/>
    </source>
</evidence>
<proteinExistence type="predicted"/>
<dbReference type="AlphaFoldDB" id="A0A8X8XP81"/>
<comment type="caution">
    <text evidence="1">The sequence shown here is derived from an EMBL/GenBank/DDBJ whole genome shotgun (WGS) entry which is preliminary data.</text>
</comment>
<evidence type="ECO:0000313" key="1">
    <source>
        <dbReference type="EMBL" id="KAG6417741.1"/>
    </source>
</evidence>
<dbReference type="EMBL" id="PNBA02000007">
    <property type="protein sequence ID" value="KAG6417741.1"/>
    <property type="molecule type" value="Genomic_DNA"/>
</dbReference>
<name>A0A8X8XP81_SALSN</name>
<organism evidence="1">
    <name type="scientific">Salvia splendens</name>
    <name type="common">Scarlet sage</name>
    <dbReference type="NCBI Taxonomy" id="180675"/>
    <lineage>
        <taxon>Eukaryota</taxon>
        <taxon>Viridiplantae</taxon>
        <taxon>Streptophyta</taxon>
        <taxon>Embryophyta</taxon>
        <taxon>Tracheophyta</taxon>
        <taxon>Spermatophyta</taxon>
        <taxon>Magnoliopsida</taxon>
        <taxon>eudicotyledons</taxon>
        <taxon>Gunneridae</taxon>
        <taxon>Pentapetalae</taxon>
        <taxon>asterids</taxon>
        <taxon>lamiids</taxon>
        <taxon>Lamiales</taxon>
        <taxon>Lamiaceae</taxon>
        <taxon>Nepetoideae</taxon>
        <taxon>Mentheae</taxon>
        <taxon>Salviinae</taxon>
        <taxon>Salvia</taxon>
        <taxon>Salvia subgen. Calosphace</taxon>
        <taxon>core Calosphace</taxon>
    </lineage>
</organism>
<reference evidence="1" key="2">
    <citation type="submission" date="2020-08" db="EMBL/GenBank/DDBJ databases">
        <title>Plant Genome Project.</title>
        <authorList>
            <person name="Zhang R.-G."/>
        </authorList>
    </citation>
    <scope>NUCLEOTIDE SEQUENCE</scope>
    <source>
        <strain evidence="1">Huo1</strain>
        <tissue evidence="1">Leaf</tissue>
    </source>
</reference>
<keyword evidence="2" id="KW-1185">Reference proteome</keyword>
<reference evidence="1" key="1">
    <citation type="submission" date="2018-01" db="EMBL/GenBank/DDBJ databases">
        <authorList>
            <person name="Mao J.F."/>
        </authorList>
    </citation>
    <scope>NUCLEOTIDE SEQUENCE</scope>
    <source>
        <strain evidence="1">Huo1</strain>
        <tissue evidence="1">Leaf</tissue>
    </source>
</reference>
<sequence>MSIHDFAVTEKYAVIPDMQIVVDPWLIVRGRSQVGWIGRRWRDWGLFRSRLRSKSRWLTVDPTTYDELVAAAAPS</sequence>